<keyword evidence="1" id="KW-1133">Transmembrane helix</keyword>
<sequence>MGAILFTYYHVDKWGNLVAVDLLPYIVAAVVSIVLICCVVSLVRRVLANPFHYPYFVERFDVSGRRNVKINDLIDRFMLEPANWEKIVAERSYIQEWKAQQEEYLKTCSLRKRRERQYAETLDDAHAFQFVTCREQTRYRQRNYVKTSYKVSVDDSVMAVSWDWVVNRRNRLAAINDEATLRDYHARNQRKLMTKQLREQIARRDNYTCQMCGKYMPDGVGLHIDHIVPVARGGKTVPSNLQVLCSKCNGRKGAR</sequence>
<keyword evidence="1" id="KW-0472">Membrane</keyword>
<dbReference type="CDD" id="cd00085">
    <property type="entry name" value="HNHc"/>
    <property type="match status" value="1"/>
</dbReference>
<dbReference type="Pfam" id="PF01844">
    <property type="entry name" value="HNH"/>
    <property type="match status" value="1"/>
</dbReference>
<gene>
    <name evidence="3" type="ORF">GT464_01105</name>
</gene>
<keyword evidence="3" id="KW-0255">Endonuclease</keyword>
<feature type="transmembrane region" description="Helical" evidence="1">
    <location>
        <begin position="22"/>
        <end position="43"/>
    </location>
</feature>
<dbReference type="AlphaFoldDB" id="A0A6N9JFF5"/>
<dbReference type="InterPro" id="IPR002711">
    <property type="entry name" value="HNH"/>
</dbReference>
<evidence type="ECO:0000313" key="3">
    <source>
        <dbReference type="EMBL" id="MZJ38557.1"/>
    </source>
</evidence>
<dbReference type="PANTHER" id="PTHR33877:SF2">
    <property type="entry name" value="OS07G0170200 PROTEIN"/>
    <property type="match status" value="1"/>
</dbReference>
<evidence type="ECO:0000259" key="2">
    <source>
        <dbReference type="SMART" id="SM00507"/>
    </source>
</evidence>
<keyword evidence="3" id="KW-0540">Nuclease</keyword>
<reference evidence="3 4" key="1">
    <citation type="journal article" date="2019" name="Nat. Med.">
        <title>A library of human gut bacterial isolates paired with longitudinal multiomics data enables mechanistic microbiome research.</title>
        <authorList>
            <person name="Poyet M."/>
            <person name="Groussin M."/>
            <person name="Gibbons S.M."/>
            <person name="Avila-Pacheco J."/>
            <person name="Jiang X."/>
            <person name="Kearney S.M."/>
            <person name="Perrotta A.R."/>
            <person name="Berdy B."/>
            <person name="Zhao S."/>
            <person name="Lieberman T.D."/>
            <person name="Swanson P.K."/>
            <person name="Smith M."/>
            <person name="Roesemann S."/>
            <person name="Alexander J.E."/>
            <person name="Rich S.A."/>
            <person name="Livny J."/>
            <person name="Vlamakis H."/>
            <person name="Clish C."/>
            <person name="Bullock K."/>
            <person name="Deik A."/>
            <person name="Scott J."/>
            <person name="Pierce K.A."/>
            <person name="Xavier R.J."/>
            <person name="Alm E.J."/>
        </authorList>
    </citation>
    <scope>NUCLEOTIDE SEQUENCE [LARGE SCALE GENOMIC DNA]</scope>
    <source>
        <strain evidence="3 4">BIOML-A20</strain>
    </source>
</reference>
<dbReference type="GO" id="GO:0003676">
    <property type="term" value="F:nucleic acid binding"/>
    <property type="evidence" value="ECO:0007669"/>
    <property type="project" value="InterPro"/>
</dbReference>
<dbReference type="GO" id="GO:0004519">
    <property type="term" value="F:endonuclease activity"/>
    <property type="evidence" value="ECO:0007669"/>
    <property type="project" value="UniProtKB-KW"/>
</dbReference>
<dbReference type="SMART" id="SM00507">
    <property type="entry name" value="HNHc"/>
    <property type="match status" value="1"/>
</dbReference>
<dbReference type="Proteomes" id="UP000469380">
    <property type="component" value="Unassembled WGS sequence"/>
</dbReference>
<organism evidence="3 4">
    <name type="scientific">Collinsella aerofaciens</name>
    <dbReference type="NCBI Taxonomy" id="74426"/>
    <lineage>
        <taxon>Bacteria</taxon>
        <taxon>Bacillati</taxon>
        <taxon>Actinomycetota</taxon>
        <taxon>Coriobacteriia</taxon>
        <taxon>Coriobacteriales</taxon>
        <taxon>Coriobacteriaceae</taxon>
        <taxon>Collinsella</taxon>
    </lineage>
</organism>
<protein>
    <submittedName>
        <fullName evidence="3">HNH endonuclease</fullName>
    </submittedName>
</protein>
<dbReference type="Gene3D" id="1.10.30.50">
    <property type="match status" value="1"/>
</dbReference>
<keyword evidence="1" id="KW-0812">Transmembrane</keyword>
<name>A0A6N9JFF5_9ACTN</name>
<accession>A0A6N9JFF5</accession>
<dbReference type="PANTHER" id="PTHR33877">
    <property type="entry name" value="SLL1193 PROTEIN"/>
    <property type="match status" value="1"/>
</dbReference>
<evidence type="ECO:0000313" key="4">
    <source>
        <dbReference type="Proteomes" id="UP000469380"/>
    </source>
</evidence>
<comment type="caution">
    <text evidence="3">The sequence shown here is derived from an EMBL/GenBank/DDBJ whole genome shotgun (WGS) entry which is preliminary data.</text>
</comment>
<dbReference type="GO" id="GO:0008270">
    <property type="term" value="F:zinc ion binding"/>
    <property type="evidence" value="ECO:0007669"/>
    <property type="project" value="InterPro"/>
</dbReference>
<evidence type="ECO:0000256" key="1">
    <source>
        <dbReference type="SAM" id="Phobius"/>
    </source>
</evidence>
<dbReference type="InterPro" id="IPR003615">
    <property type="entry name" value="HNH_nuc"/>
</dbReference>
<dbReference type="InterPro" id="IPR052892">
    <property type="entry name" value="NA-targeting_endonuclease"/>
</dbReference>
<proteinExistence type="predicted"/>
<dbReference type="EMBL" id="WWSR01000001">
    <property type="protein sequence ID" value="MZJ38557.1"/>
    <property type="molecule type" value="Genomic_DNA"/>
</dbReference>
<feature type="domain" description="HNH nuclease" evidence="2">
    <location>
        <begin position="196"/>
        <end position="250"/>
    </location>
</feature>
<keyword evidence="3" id="KW-0378">Hydrolase</keyword>